<sequence>MQKLFGSLKQHWEEIGTLFLLAFIPLYPKLPLFDIVQTWVYIRLDDFVVLLVVLGFLLKLYRRKYVPDTPLTIPIFMYWAVGLVSIAWSLAFIGPKLLGYFPQLVILHYLRRIEYMIVFFLALVGMGSIKYIRKYLFVFAITLCIVSLYGIGQRYMRLPAFLTMNEEFAKGTPLILSPTSRITSTFAGHYDLAMYLAFSVTLFASLLFSLRRVLSKVVVILLCGLATLVLFLTQSRVSLFALASGVILVLWWHNQKKWILPAVVLVLLAVPFVPGLSDRFAKTFRDKPVIYDIRAGAPIGAANISDDGQVTIEQSASPALENLPIGSGFIRAPGATRIPLISSFAVGELRGSPDYPFGQTPPGLGEEMQMAMERGQLYLSINSPLKATDGEVASMSGRFYLDRALLYDISFTTRFQGQWPRAWEAFGRNIFFGSGYSVLSVAADSDYLRALGETGLLGLGSFLFILLIFFIYTRTALPNASPLVRAMTIGVNGGLVGLLITASLLDVFEASKMAYVFWLTVGATIAGLGITYKKQFNLWKHAREIISHPIVFIILVGLLVPIVYAGVNRFYFVADDFTWLRWAGEAKLSDLSRYFLDSTGFFYRPLTKLYFYFASMVFWLKPEGYHSVNLVLHFVGTVLAYLIVRRLKNTIAAILTALFFLVASIHHENVIWISGVSSLAGSVFALLSLYLWILRRPVFSLTFLITSMLFYEEMMFVPLILTSYSWIFWPKKSRVVSTLPALTVPLYWWLRSMAHALSPGGSYGINLAALPFNAVGNIVGYVVVTIIGASMLVWYEWMRGFMRNEQLIAALTVTIALLVFLYYRKKIQLSKPSLFFVIFTCIALLPALGLGNIAERYGYLASVGISFLFVSFVLWMFQRRKVIAVALFTLIFGANYLQLQNYITEWQQTGKVSERIHYELRRMYYPIEPNTHFVVANVPTRIGRAWLFPVGLEDAAYHVFYDSTMKLDVVGSAEDALSVKGAKALTIVDDKEYPIRELYE</sequence>
<feature type="transmembrane region" description="Helical" evidence="5">
    <location>
        <begin position="113"/>
        <end position="129"/>
    </location>
</feature>
<feature type="transmembrane region" description="Helical" evidence="5">
    <location>
        <begin position="219"/>
        <end position="252"/>
    </location>
</feature>
<keyword evidence="4 5" id="KW-0472">Membrane</keyword>
<feature type="transmembrane region" description="Helical" evidence="5">
    <location>
        <begin position="258"/>
        <end position="277"/>
    </location>
</feature>
<feature type="transmembrane region" description="Helical" evidence="5">
    <location>
        <begin position="136"/>
        <end position="156"/>
    </location>
</feature>
<reference evidence="7 8" key="1">
    <citation type="journal article" date="2016" name="Nat. Commun.">
        <title>Thousands of microbial genomes shed light on interconnected biogeochemical processes in an aquifer system.</title>
        <authorList>
            <person name="Anantharaman K."/>
            <person name="Brown C.T."/>
            <person name="Hug L.A."/>
            <person name="Sharon I."/>
            <person name="Castelle C.J."/>
            <person name="Probst A.J."/>
            <person name="Thomas B.C."/>
            <person name="Singh A."/>
            <person name="Wilkins M.J."/>
            <person name="Karaoz U."/>
            <person name="Brodie E.L."/>
            <person name="Williams K.H."/>
            <person name="Hubbard S.S."/>
            <person name="Banfield J.F."/>
        </authorList>
    </citation>
    <scope>NUCLEOTIDE SEQUENCE [LARGE SCALE GENOMIC DNA]</scope>
</reference>
<name>A0A1F6AII6_9BACT</name>
<comment type="caution">
    <text evidence="7">The sequence shown here is derived from an EMBL/GenBank/DDBJ whole genome shotgun (WGS) entry which is preliminary data.</text>
</comment>
<proteinExistence type="predicted"/>
<feature type="transmembrane region" description="Helical" evidence="5">
    <location>
        <begin position="40"/>
        <end position="61"/>
    </location>
</feature>
<dbReference type="PANTHER" id="PTHR37422">
    <property type="entry name" value="TEICHURONIC ACID BIOSYNTHESIS PROTEIN TUAE"/>
    <property type="match status" value="1"/>
</dbReference>
<keyword evidence="2 5" id="KW-0812">Transmembrane</keyword>
<feature type="transmembrane region" description="Helical" evidence="5">
    <location>
        <begin position="484"/>
        <end position="508"/>
    </location>
</feature>
<dbReference type="Pfam" id="PF04932">
    <property type="entry name" value="Wzy_C"/>
    <property type="match status" value="1"/>
</dbReference>
<dbReference type="GO" id="GO:0016020">
    <property type="term" value="C:membrane"/>
    <property type="evidence" value="ECO:0007669"/>
    <property type="project" value="UniProtKB-SubCell"/>
</dbReference>
<feature type="domain" description="O-antigen ligase-related" evidence="6">
    <location>
        <begin position="222"/>
        <end position="332"/>
    </location>
</feature>
<feature type="transmembrane region" description="Helical" evidence="5">
    <location>
        <begin position="882"/>
        <end position="899"/>
    </location>
</feature>
<evidence type="ECO:0000259" key="6">
    <source>
        <dbReference type="Pfam" id="PF04932"/>
    </source>
</evidence>
<feature type="transmembrane region" description="Helical" evidence="5">
    <location>
        <begin position="514"/>
        <end position="533"/>
    </location>
</feature>
<evidence type="ECO:0000313" key="8">
    <source>
        <dbReference type="Proteomes" id="UP000178759"/>
    </source>
</evidence>
<evidence type="ECO:0000256" key="4">
    <source>
        <dbReference type="ARBA" id="ARBA00023136"/>
    </source>
</evidence>
<evidence type="ECO:0000256" key="5">
    <source>
        <dbReference type="SAM" id="Phobius"/>
    </source>
</evidence>
<organism evidence="7 8">
    <name type="scientific">Candidatus Gottesmanbacteria bacterium RIFCSPLOWO2_01_FULL_43_11b</name>
    <dbReference type="NCBI Taxonomy" id="1798392"/>
    <lineage>
        <taxon>Bacteria</taxon>
        <taxon>Candidatus Gottesmaniibacteriota</taxon>
    </lineage>
</organism>
<evidence type="ECO:0000256" key="1">
    <source>
        <dbReference type="ARBA" id="ARBA00004141"/>
    </source>
</evidence>
<feature type="transmembrane region" description="Helical" evidence="5">
    <location>
        <begin position="701"/>
        <end position="727"/>
    </location>
</feature>
<feature type="transmembrane region" description="Helical" evidence="5">
    <location>
        <begin position="455"/>
        <end position="472"/>
    </location>
</feature>
<dbReference type="EMBL" id="MFJV01000001">
    <property type="protein sequence ID" value="OGG24534.1"/>
    <property type="molecule type" value="Genomic_DNA"/>
</dbReference>
<dbReference type="InterPro" id="IPR051533">
    <property type="entry name" value="WaaL-like"/>
</dbReference>
<dbReference type="STRING" id="1798392.A3A79_05110"/>
<feature type="transmembrane region" description="Helical" evidence="5">
    <location>
        <begin position="650"/>
        <end position="666"/>
    </location>
</feature>
<evidence type="ECO:0000256" key="2">
    <source>
        <dbReference type="ARBA" id="ARBA00022692"/>
    </source>
</evidence>
<dbReference type="Proteomes" id="UP000178759">
    <property type="component" value="Unassembled WGS sequence"/>
</dbReference>
<feature type="transmembrane region" description="Helical" evidence="5">
    <location>
        <begin position="624"/>
        <end position="643"/>
    </location>
</feature>
<dbReference type="InterPro" id="IPR007016">
    <property type="entry name" value="O-antigen_ligase-rel_domated"/>
</dbReference>
<dbReference type="PANTHER" id="PTHR37422:SF13">
    <property type="entry name" value="LIPOPOLYSACCHARIDE BIOSYNTHESIS PROTEIN PA4999-RELATED"/>
    <property type="match status" value="1"/>
</dbReference>
<gene>
    <name evidence="7" type="ORF">A3A79_05110</name>
</gene>
<protein>
    <recommendedName>
        <fullName evidence="6">O-antigen ligase-related domain-containing protein</fullName>
    </recommendedName>
</protein>
<feature type="transmembrane region" description="Helical" evidence="5">
    <location>
        <begin position="859"/>
        <end position="877"/>
    </location>
</feature>
<feature type="transmembrane region" description="Helical" evidence="5">
    <location>
        <begin position="807"/>
        <end position="823"/>
    </location>
</feature>
<evidence type="ECO:0000313" key="7">
    <source>
        <dbReference type="EMBL" id="OGG24534.1"/>
    </source>
</evidence>
<keyword evidence="3 5" id="KW-1133">Transmembrane helix</keyword>
<feature type="transmembrane region" description="Helical" evidence="5">
    <location>
        <begin position="192"/>
        <end position="210"/>
    </location>
</feature>
<feature type="transmembrane region" description="Helical" evidence="5">
    <location>
        <begin position="73"/>
        <end position="93"/>
    </location>
</feature>
<evidence type="ECO:0000256" key="3">
    <source>
        <dbReference type="ARBA" id="ARBA00022989"/>
    </source>
</evidence>
<feature type="transmembrane region" description="Helical" evidence="5">
    <location>
        <begin position="672"/>
        <end position="694"/>
    </location>
</feature>
<feature type="transmembrane region" description="Helical" evidence="5">
    <location>
        <begin position="835"/>
        <end position="853"/>
    </location>
</feature>
<comment type="subcellular location">
    <subcellularLocation>
        <location evidence="1">Membrane</location>
        <topology evidence="1">Multi-pass membrane protein</topology>
    </subcellularLocation>
</comment>
<accession>A0A1F6AII6</accession>
<dbReference type="AlphaFoldDB" id="A0A1F6AII6"/>
<feature type="transmembrane region" description="Helical" evidence="5">
    <location>
        <begin position="545"/>
        <end position="567"/>
    </location>
</feature>
<feature type="transmembrane region" description="Helical" evidence="5">
    <location>
        <begin position="770"/>
        <end position="795"/>
    </location>
</feature>